<dbReference type="EMBL" id="JWIN03000037">
    <property type="protein sequence ID" value="KAB1252390.1"/>
    <property type="molecule type" value="Genomic_DNA"/>
</dbReference>
<feature type="compositionally biased region" description="Basic and acidic residues" evidence="1">
    <location>
        <begin position="113"/>
        <end position="136"/>
    </location>
</feature>
<feature type="compositionally biased region" description="Basic residues" evidence="1">
    <location>
        <begin position="71"/>
        <end position="96"/>
    </location>
</feature>
<proteinExistence type="predicted"/>
<keyword evidence="3" id="KW-1185">Reference proteome</keyword>
<name>A0A5N4C0K0_CAMDR</name>
<evidence type="ECO:0000256" key="1">
    <source>
        <dbReference type="SAM" id="MobiDB-lite"/>
    </source>
</evidence>
<gene>
    <name evidence="2" type="ORF">Cadr_000002540</name>
</gene>
<evidence type="ECO:0000313" key="3">
    <source>
        <dbReference type="Proteomes" id="UP000299084"/>
    </source>
</evidence>
<organism evidence="2 3">
    <name type="scientific">Camelus dromedarius</name>
    <name type="common">Dromedary</name>
    <name type="synonym">Arabian camel</name>
    <dbReference type="NCBI Taxonomy" id="9838"/>
    <lineage>
        <taxon>Eukaryota</taxon>
        <taxon>Metazoa</taxon>
        <taxon>Chordata</taxon>
        <taxon>Craniata</taxon>
        <taxon>Vertebrata</taxon>
        <taxon>Euteleostomi</taxon>
        <taxon>Mammalia</taxon>
        <taxon>Eutheria</taxon>
        <taxon>Laurasiatheria</taxon>
        <taxon>Artiodactyla</taxon>
        <taxon>Tylopoda</taxon>
        <taxon>Camelidae</taxon>
        <taxon>Camelus</taxon>
    </lineage>
</organism>
<sequence>MTGGGLRWAERESQVLPGVKVTRGRRAPDTGSLGLRHVFSGHRAQEAAVPGLKVRTGLCRLHPEEPPHFPRQVHRRPSTRRRAPVRPRAPLKRRPARGSPSVIPAPLLSSADTNHHPRAPNDGRYTLEKAVRPRFP</sequence>
<protein>
    <submittedName>
        <fullName evidence="2">Uncharacterized protein</fullName>
    </submittedName>
</protein>
<feature type="region of interest" description="Disordered" evidence="1">
    <location>
        <begin position="63"/>
        <end position="136"/>
    </location>
</feature>
<reference evidence="2 3" key="1">
    <citation type="journal article" date="2019" name="Mol. Ecol. Resour.">
        <title>Improving Illumina assemblies with Hi-C and long reads: an example with the North African dromedary.</title>
        <authorList>
            <person name="Elbers J.P."/>
            <person name="Rogers M.F."/>
            <person name="Perelman P.L."/>
            <person name="Proskuryakova A.A."/>
            <person name="Serdyukova N.A."/>
            <person name="Johnson W.E."/>
            <person name="Horin P."/>
            <person name="Corander J."/>
            <person name="Murphy D."/>
            <person name="Burger P.A."/>
        </authorList>
    </citation>
    <scope>NUCLEOTIDE SEQUENCE [LARGE SCALE GENOMIC DNA]</scope>
    <source>
        <strain evidence="2">Drom800</strain>
        <tissue evidence="2">Blood</tissue>
    </source>
</reference>
<dbReference type="Proteomes" id="UP000299084">
    <property type="component" value="Unassembled WGS sequence"/>
</dbReference>
<dbReference type="AlphaFoldDB" id="A0A5N4C0K0"/>
<accession>A0A5N4C0K0</accession>
<comment type="caution">
    <text evidence="2">The sequence shown here is derived from an EMBL/GenBank/DDBJ whole genome shotgun (WGS) entry which is preliminary data.</text>
</comment>
<evidence type="ECO:0000313" key="2">
    <source>
        <dbReference type="EMBL" id="KAB1252390.1"/>
    </source>
</evidence>